<dbReference type="FunFam" id="1.20.950.20:FF:000001">
    <property type="entry name" value="Respiratory nitrate reductase subunit gamma"/>
    <property type="match status" value="1"/>
</dbReference>
<evidence type="ECO:0000313" key="21">
    <source>
        <dbReference type="EMBL" id="CAB5022225.1"/>
    </source>
</evidence>
<feature type="transmembrane region" description="Helical" evidence="13">
    <location>
        <begin position="6"/>
        <end position="26"/>
    </location>
</feature>
<evidence type="ECO:0000313" key="16">
    <source>
        <dbReference type="EMBL" id="CAB4345106.1"/>
    </source>
</evidence>
<evidence type="ECO:0000256" key="2">
    <source>
        <dbReference type="ARBA" id="ARBA00022448"/>
    </source>
</evidence>
<evidence type="ECO:0000313" key="19">
    <source>
        <dbReference type="EMBL" id="CAB4813824.1"/>
    </source>
</evidence>
<name>A0A6J7BYQ5_9ZZZZ</name>
<feature type="domain" description="NarG-like" evidence="14">
    <location>
        <begin position="6"/>
        <end position="226"/>
    </location>
</feature>
<evidence type="ECO:0000256" key="9">
    <source>
        <dbReference type="ARBA" id="ARBA00023002"/>
    </source>
</evidence>
<evidence type="ECO:0000256" key="6">
    <source>
        <dbReference type="ARBA" id="ARBA00022723"/>
    </source>
</evidence>
<evidence type="ECO:0000313" key="18">
    <source>
        <dbReference type="EMBL" id="CAB4742473.1"/>
    </source>
</evidence>
<evidence type="ECO:0000256" key="12">
    <source>
        <dbReference type="ARBA" id="ARBA00023136"/>
    </source>
</evidence>
<feature type="transmembrane region" description="Helical" evidence="13">
    <location>
        <begin position="132"/>
        <end position="158"/>
    </location>
</feature>
<dbReference type="GO" id="GO:0008940">
    <property type="term" value="F:nitrate reductase activity"/>
    <property type="evidence" value="ECO:0007669"/>
    <property type="project" value="InterPro"/>
</dbReference>
<dbReference type="EMBL" id="CAESAD010000016">
    <property type="protein sequence ID" value="CAB4345106.1"/>
    <property type="molecule type" value="Genomic_DNA"/>
</dbReference>
<dbReference type="AlphaFoldDB" id="A0A6J7BYQ5"/>
<evidence type="ECO:0000256" key="3">
    <source>
        <dbReference type="ARBA" id="ARBA00022475"/>
    </source>
</evidence>
<accession>A0A6J7BYQ5</accession>
<feature type="transmembrane region" description="Helical" evidence="13">
    <location>
        <begin position="178"/>
        <end position="200"/>
    </location>
</feature>
<dbReference type="EMBL" id="CAEZZD010000020">
    <property type="protein sequence ID" value="CAB4742473.1"/>
    <property type="molecule type" value="Genomic_DNA"/>
</dbReference>
<keyword evidence="12 13" id="KW-0472">Membrane</keyword>
<dbReference type="GO" id="GO:0009325">
    <property type="term" value="C:nitrate reductase complex"/>
    <property type="evidence" value="ECO:0007669"/>
    <property type="project" value="InterPro"/>
</dbReference>
<organism evidence="20">
    <name type="scientific">freshwater metagenome</name>
    <dbReference type="NCBI Taxonomy" id="449393"/>
    <lineage>
        <taxon>unclassified sequences</taxon>
        <taxon>metagenomes</taxon>
        <taxon>ecological metagenomes</taxon>
    </lineage>
</organism>
<dbReference type="EMBL" id="CAFBPK010000016">
    <property type="protein sequence ID" value="CAB5022225.1"/>
    <property type="molecule type" value="Genomic_DNA"/>
</dbReference>
<dbReference type="SUPFAM" id="SSF103501">
    <property type="entry name" value="Respiratory nitrate reductase 1 gamma chain"/>
    <property type="match status" value="1"/>
</dbReference>
<dbReference type="Gene3D" id="1.20.950.20">
    <property type="entry name" value="Transmembrane di-heme cytochromes, Chain C"/>
    <property type="match status" value="1"/>
</dbReference>
<dbReference type="GO" id="GO:0019645">
    <property type="term" value="P:anaerobic electron transport chain"/>
    <property type="evidence" value="ECO:0007669"/>
    <property type="project" value="TreeGrafter"/>
</dbReference>
<evidence type="ECO:0000256" key="10">
    <source>
        <dbReference type="ARBA" id="ARBA00023004"/>
    </source>
</evidence>
<dbReference type="NCBIfam" id="TIGR00351">
    <property type="entry name" value="narI"/>
    <property type="match status" value="1"/>
</dbReference>
<keyword evidence="7" id="KW-0249">Electron transport</keyword>
<dbReference type="EMBL" id="CAFAAO010000028">
    <property type="protein sequence ID" value="CAB4813824.1"/>
    <property type="molecule type" value="Genomic_DNA"/>
</dbReference>
<dbReference type="InterPro" id="IPR051936">
    <property type="entry name" value="Heme-iron_electron_transfer"/>
</dbReference>
<keyword evidence="9" id="KW-0560">Oxidoreductase</keyword>
<keyword evidence="10" id="KW-0408">Iron</keyword>
<proteinExistence type="predicted"/>
<dbReference type="InterPro" id="IPR036197">
    <property type="entry name" value="NarG-like_sf"/>
</dbReference>
<dbReference type="GO" id="GO:0005886">
    <property type="term" value="C:plasma membrane"/>
    <property type="evidence" value="ECO:0007669"/>
    <property type="project" value="UniProtKB-SubCell"/>
</dbReference>
<dbReference type="GO" id="GO:0009055">
    <property type="term" value="F:electron transfer activity"/>
    <property type="evidence" value="ECO:0007669"/>
    <property type="project" value="TreeGrafter"/>
</dbReference>
<evidence type="ECO:0000256" key="11">
    <source>
        <dbReference type="ARBA" id="ARBA00023063"/>
    </source>
</evidence>
<reference evidence="20" key="1">
    <citation type="submission" date="2020-05" db="EMBL/GenBank/DDBJ databases">
        <authorList>
            <person name="Chiriac C."/>
            <person name="Salcher M."/>
            <person name="Ghai R."/>
            <person name="Kavagutti S V."/>
        </authorList>
    </citation>
    <scope>NUCLEOTIDE SEQUENCE</scope>
</reference>
<dbReference type="InterPro" id="IPR003816">
    <property type="entry name" value="Nitrate_red_gam"/>
</dbReference>
<sequence>MTSREILLWVALPYFTIATFTTGLWWRYRYDKFGWTTRSSQVYEVNILRVASPLFHLGMLAVVGGHVIGLLIPETWTHALGISEGTYHLVAVSLGALSGLGTLLGISLLVYRRRMTQSVFVATTKNDKLMYVFLLSTIVLGLATTLVGSGIVGDAYNYRETVSPWFRSILLFNPKPELMAASLPSFQIHAVAGMLLFMLWPFTRLVHAFSAPIMYFFRPYIVYRSRGDHVSGSRKPRRGWNSFT</sequence>
<comment type="subcellular location">
    <subcellularLocation>
        <location evidence="1">Cell membrane</location>
        <topology evidence="1">Multi-pass membrane protein</topology>
    </subcellularLocation>
</comment>
<evidence type="ECO:0000256" key="8">
    <source>
        <dbReference type="ARBA" id="ARBA00022989"/>
    </source>
</evidence>
<feature type="transmembrane region" description="Helical" evidence="13">
    <location>
        <begin position="87"/>
        <end position="111"/>
    </location>
</feature>
<dbReference type="GO" id="GO:0020037">
    <property type="term" value="F:heme binding"/>
    <property type="evidence" value="ECO:0007669"/>
    <property type="project" value="TreeGrafter"/>
</dbReference>
<keyword evidence="3" id="KW-1003">Cell membrane</keyword>
<evidence type="ECO:0000256" key="4">
    <source>
        <dbReference type="ARBA" id="ARBA00022617"/>
    </source>
</evidence>
<keyword evidence="4" id="KW-0349">Heme</keyword>
<dbReference type="GO" id="GO:0042128">
    <property type="term" value="P:nitrate assimilation"/>
    <property type="evidence" value="ECO:0007669"/>
    <property type="project" value="UniProtKB-KW"/>
</dbReference>
<dbReference type="GO" id="GO:0046872">
    <property type="term" value="F:metal ion binding"/>
    <property type="evidence" value="ECO:0007669"/>
    <property type="project" value="UniProtKB-KW"/>
</dbReference>
<dbReference type="Pfam" id="PF02665">
    <property type="entry name" value="Nitrate_red_gam"/>
    <property type="match status" value="1"/>
</dbReference>
<keyword evidence="5 13" id="KW-0812">Transmembrane</keyword>
<dbReference type="InterPro" id="IPR023234">
    <property type="entry name" value="NarG-like_domain"/>
</dbReference>
<feature type="transmembrane region" description="Helical" evidence="13">
    <location>
        <begin position="47"/>
        <end position="72"/>
    </location>
</feature>
<evidence type="ECO:0000313" key="15">
    <source>
        <dbReference type="EMBL" id="CAB4342484.1"/>
    </source>
</evidence>
<dbReference type="EMBL" id="CAESAI010000031">
    <property type="protein sequence ID" value="CAB4342484.1"/>
    <property type="molecule type" value="Genomic_DNA"/>
</dbReference>
<evidence type="ECO:0000256" key="13">
    <source>
        <dbReference type="SAM" id="Phobius"/>
    </source>
</evidence>
<gene>
    <name evidence="17" type="ORF">UFOPK2648_00607</name>
    <name evidence="18" type="ORF">UFOPK2824_00233</name>
    <name evidence="19" type="ORF">UFOPK3037_01511</name>
    <name evidence="20" type="ORF">UFOPK3278_01360</name>
    <name evidence="15" type="ORF">UFOPK3406_01130</name>
    <name evidence="16" type="ORF">UFOPK3925_01498</name>
    <name evidence="21" type="ORF">UFOPK4097_01005</name>
</gene>
<evidence type="ECO:0000313" key="17">
    <source>
        <dbReference type="EMBL" id="CAB4706239.1"/>
    </source>
</evidence>
<protein>
    <submittedName>
        <fullName evidence="20">Unannotated protein</fullName>
    </submittedName>
</protein>
<keyword evidence="2" id="KW-0813">Transport</keyword>
<evidence type="ECO:0000259" key="14">
    <source>
        <dbReference type="Pfam" id="PF02665"/>
    </source>
</evidence>
<dbReference type="PANTHER" id="PTHR30598:SF3">
    <property type="entry name" value="RESPIRATORY NITRATE REDUCTASE 1 GAMMA CHAIN"/>
    <property type="match status" value="1"/>
</dbReference>
<dbReference type="PANTHER" id="PTHR30598">
    <property type="entry name" value="NITRATE REDUCTASE PRIVATE CHAPERONE, REDOX ENZYME MATURATION PROTEIN REMP FAMILY"/>
    <property type="match status" value="1"/>
</dbReference>
<keyword evidence="8 13" id="KW-1133">Transmembrane helix</keyword>
<dbReference type="EMBL" id="CAEZYC010000025">
    <property type="protein sequence ID" value="CAB4706239.1"/>
    <property type="molecule type" value="Genomic_DNA"/>
</dbReference>
<keyword evidence="6" id="KW-0479">Metal-binding</keyword>
<evidence type="ECO:0000313" key="20">
    <source>
        <dbReference type="EMBL" id="CAB4850952.1"/>
    </source>
</evidence>
<keyword evidence="11" id="KW-0534">Nitrate assimilation</keyword>
<evidence type="ECO:0000256" key="5">
    <source>
        <dbReference type="ARBA" id="ARBA00022692"/>
    </source>
</evidence>
<dbReference type="EMBL" id="CAFBIX010000087">
    <property type="protein sequence ID" value="CAB4850952.1"/>
    <property type="molecule type" value="Genomic_DNA"/>
</dbReference>
<evidence type="ECO:0000256" key="1">
    <source>
        <dbReference type="ARBA" id="ARBA00004651"/>
    </source>
</evidence>
<evidence type="ECO:0000256" key="7">
    <source>
        <dbReference type="ARBA" id="ARBA00022982"/>
    </source>
</evidence>